<reference evidence="17 18" key="1">
    <citation type="submission" date="2018-03" db="EMBL/GenBank/DDBJ databases">
        <title>Pantoea intestinalis SRCM103226 isolated form the mealworm.</title>
        <authorList>
            <person name="Jeong D.-Y."/>
            <person name="Kim J.W."/>
        </authorList>
    </citation>
    <scope>NUCLEOTIDE SEQUENCE [LARGE SCALE GENOMIC DNA]</scope>
    <source>
        <strain evidence="17 18">SRCM103226</strain>
    </source>
</reference>
<dbReference type="InterPro" id="IPR001431">
    <property type="entry name" value="Pept_M16_Zn_BS"/>
</dbReference>
<dbReference type="SUPFAM" id="SSF63411">
    <property type="entry name" value="LuxS/MPP-like metallohydrolase"/>
    <property type="match status" value="2"/>
</dbReference>
<keyword evidence="10" id="KW-0482">Metalloprotease</keyword>
<dbReference type="NCBIfam" id="TIGR02110">
    <property type="entry name" value="PQQ_syn_pqqF"/>
    <property type="match status" value="1"/>
</dbReference>
<feature type="domain" description="Peptidase M16 N-terminal" evidence="13">
    <location>
        <begin position="20"/>
        <end position="130"/>
    </location>
</feature>
<feature type="domain" description="Coenzyme PQQ synthesis protein F C-terminal lobe" evidence="15">
    <location>
        <begin position="475"/>
        <end position="571"/>
    </location>
</feature>
<keyword evidence="18" id="KW-1185">Reference proteome</keyword>
<dbReference type="InterPro" id="IPR054733">
    <property type="entry name" value="PqqF_C_3"/>
</dbReference>
<dbReference type="Proteomes" id="UP000464053">
    <property type="component" value="Chromosome"/>
</dbReference>
<evidence type="ECO:0000256" key="7">
    <source>
        <dbReference type="ARBA" id="ARBA00022801"/>
    </source>
</evidence>
<dbReference type="Pfam" id="PF22454">
    <property type="entry name" value="PQQ_syn_pqqF_N_2"/>
    <property type="match status" value="1"/>
</dbReference>
<dbReference type="GO" id="GO:0008270">
    <property type="term" value="F:zinc ion binding"/>
    <property type="evidence" value="ECO:0007669"/>
    <property type="project" value="InterPro"/>
</dbReference>
<dbReference type="InterPro" id="IPR011249">
    <property type="entry name" value="Metalloenz_LuxS/M16"/>
</dbReference>
<dbReference type="PANTHER" id="PTHR43690">
    <property type="entry name" value="NARDILYSIN"/>
    <property type="match status" value="1"/>
</dbReference>
<feature type="domain" description="Coenzyme PQQ synthesis protein F N-terminal lobe" evidence="14">
    <location>
        <begin position="242"/>
        <end position="391"/>
    </location>
</feature>
<evidence type="ECO:0000256" key="2">
    <source>
        <dbReference type="ARBA" id="ARBA00004886"/>
    </source>
</evidence>
<proteinExistence type="inferred from homology"/>
<evidence type="ECO:0000313" key="18">
    <source>
        <dbReference type="Proteomes" id="UP000464053"/>
    </source>
</evidence>
<feature type="domain" description="Coenzyme PQQ synthesis protein F-like C-terminal lobe" evidence="16">
    <location>
        <begin position="643"/>
        <end position="740"/>
    </location>
</feature>
<comment type="similarity">
    <text evidence="3">Belongs to the peptidase M16 family.</text>
</comment>
<comment type="cofactor">
    <cofactor evidence="1">
        <name>Zn(2+)</name>
        <dbReference type="ChEBI" id="CHEBI:29105"/>
    </cofactor>
</comment>
<dbReference type="InterPro" id="IPR011844">
    <property type="entry name" value="PQQ_synth_PqqF"/>
</dbReference>
<evidence type="ECO:0000259" key="15">
    <source>
        <dbReference type="Pfam" id="PF22455"/>
    </source>
</evidence>
<protein>
    <recommendedName>
        <fullName evidence="4">Coenzyme PQQ synthesis protein F</fullName>
    </recommendedName>
    <alternativeName>
        <fullName evidence="12">Pyrroloquinoline quinone biosynthesis protein F</fullName>
    </alternativeName>
</protein>
<dbReference type="InterPro" id="IPR054734">
    <property type="entry name" value="PqqF-like_C_4"/>
</dbReference>
<dbReference type="GO" id="GO:0004222">
    <property type="term" value="F:metalloendopeptidase activity"/>
    <property type="evidence" value="ECO:0007669"/>
    <property type="project" value="InterPro"/>
</dbReference>
<evidence type="ECO:0000256" key="8">
    <source>
        <dbReference type="ARBA" id="ARBA00022833"/>
    </source>
</evidence>
<dbReference type="UniPathway" id="UPA00539"/>
<evidence type="ECO:0000313" key="17">
    <source>
        <dbReference type="EMBL" id="QHM73400.1"/>
    </source>
</evidence>
<keyword evidence="7 17" id="KW-0378">Hydrolase</keyword>
<name>A0A6P1Q321_9GAMM</name>
<keyword evidence="5 17" id="KW-0645">Protease</keyword>
<evidence type="ECO:0000256" key="12">
    <source>
        <dbReference type="ARBA" id="ARBA00030977"/>
    </source>
</evidence>
<dbReference type="Pfam" id="PF00675">
    <property type="entry name" value="Peptidase_M16"/>
    <property type="match status" value="1"/>
</dbReference>
<organism evidence="17 18">
    <name type="scientific">Mixta intestinalis</name>
    <dbReference type="NCBI Taxonomy" id="1615494"/>
    <lineage>
        <taxon>Bacteria</taxon>
        <taxon>Pseudomonadati</taxon>
        <taxon>Pseudomonadota</taxon>
        <taxon>Gammaproteobacteria</taxon>
        <taxon>Enterobacterales</taxon>
        <taxon>Erwiniaceae</taxon>
        <taxon>Mixta</taxon>
    </lineage>
</organism>
<dbReference type="GO" id="GO:0006508">
    <property type="term" value="P:proteolysis"/>
    <property type="evidence" value="ECO:0007669"/>
    <property type="project" value="UniProtKB-KW"/>
</dbReference>
<dbReference type="Pfam" id="PF22455">
    <property type="entry name" value="PqqF_C_3"/>
    <property type="match status" value="1"/>
</dbReference>
<dbReference type="AlphaFoldDB" id="A0A6P1Q321"/>
<evidence type="ECO:0000256" key="10">
    <source>
        <dbReference type="ARBA" id="ARBA00023049"/>
    </source>
</evidence>
<accession>A0A6P1Q321</accession>
<sequence>MSQAVSLQLENGLRVELCCDAQASEAAALIQVASGSDDEPARWPGLAHLLEHMLFTGSRSFSGAQRLMNWVPAQGGRLNATTHADRTAFFFTLTPAALSAGLARLIDMLASPLLTAEALVQETAVIDAEYRLLCTDAQTLSGVAQRHLFSGPSALHRFHVGDRTSFGEDLPALRQALRQFHQQHYHAGNMTLWLLGPQPLNELETLARQYGAALPMAQPQPDGKSAMLQPRGDAAMNISGVPQLRLTFALNRWQESATGHCALLRILLCDEAEGGLLAHLRTHADCDGAHLELCWRGGGAALLTVGFDILQVNPPTALPEAALRQWLERLKSLSVTQLTHYLQLAQQRFSALSPLDRLREAAFGFAPPQRIDPDGWQAFLTQLHSAAVSRLWLAEKVTGEPQSSAGFTFIRAPFPSSLSTAQPPLALRFWPFPAPALPESLPHTAAPLSHITDAAPGVLTLRPCPETPISDALGYTIQAALRALAASLAHQGVQLSVERQQDIWQLQLSGEPALMQAALAAMSSRLASLPEQKILPSERGEIAIRRLLKQLPRWLTATQPLCNDLQHSVWQAALTGGDRTQLQALSHLLSLMPMRIRQAENWLRFDALAGGEYRLTQVKGDSALLLFCPLAQPDSEAQLAWRLLAQIYQPRFFQRLRTEQQTGYVVSCRFHQTADRIGVLFALQSPSLKAAALRQHIERFLVQSESDIAGLSAEELAQSRERLWQQLQPQGDALTRARQRLAFAPLTTPLAWQTLQRLDNDALLAWHRKLSDAAGWQLCVAESD</sequence>
<dbReference type="KEGG" id="mint:C7M51_03747"/>
<keyword evidence="8" id="KW-0862">Zinc</keyword>
<gene>
    <name evidence="17" type="primary">ptrA_2</name>
    <name evidence="17" type="ORF">C7M51_03747</name>
</gene>
<evidence type="ECO:0000256" key="11">
    <source>
        <dbReference type="ARBA" id="ARBA00024932"/>
    </source>
</evidence>
<dbReference type="PROSITE" id="PS00143">
    <property type="entry name" value="INSULINASE"/>
    <property type="match status" value="1"/>
</dbReference>
<evidence type="ECO:0000259" key="16">
    <source>
        <dbReference type="Pfam" id="PF22456"/>
    </source>
</evidence>
<keyword evidence="9" id="KW-0884">PQQ biosynthesis</keyword>
<evidence type="ECO:0000256" key="5">
    <source>
        <dbReference type="ARBA" id="ARBA00022670"/>
    </source>
</evidence>
<comment type="pathway">
    <text evidence="2">Cofactor biosynthesis; pyrroloquinoline quinone biosynthesis.</text>
</comment>
<evidence type="ECO:0000259" key="14">
    <source>
        <dbReference type="Pfam" id="PF22454"/>
    </source>
</evidence>
<comment type="function">
    <text evidence="11">Required for coenzyme pyrroloquinoline quinone (PQQ) biosynthesis. It is thought that this protein is a protease that cleaves peptides bond in a small peptide (gene pqqA), providing the glutamate and tyrosine residues which are necessary for the synthesis of PQQ.</text>
</comment>
<keyword evidence="6" id="KW-0479">Metal-binding</keyword>
<evidence type="ECO:0000256" key="6">
    <source>
        <dbReference type="ARBA" id="ARBA00022723"/>
    </source>
</evidence>
<dbReference type="RefSeq" id="WP_160623049.1">
    <property type="nucleotide sequence ID" value="NZ_CP028271.1"/>
</dbReference>
<dbReference type="InterPro" id="IPR050626">
    <property type="entry name" value="Peptidase_M16"/>
</dbReference>
<evidence type="ECO:0000256" key="3">
    <source>
        <dbReference type="ARBA" id="ARBA00007261"/>
    </source>
</evidence>
<evidence type="ECO:0000259" key="13">
    <source>
        <dbReference type="Pfam" id="PF00675"/>
    </source>
</evidence>
<dbReference type="GO" id="GO:0018189">
    <property type="term" value="P:pyrroloquinoline quinone biosynthetic process"/>
    <property type="evidence" value="ECO:0007669"/>
    <property type="project" value="UniProtKB-UniPathway"/>
</dbReference>
<dbReference type="Pfam" id="PF22456">
    <property type="entry name" value="PqqF-like_C_4"/>
    <property type="match status" value="1"/>
</dbReference>
<evidence type="ECO:0000256" key="9">
    <source>
        <dbReference type="ARBA" id="ARBA00022905"/>
    </source>
</evidence>
<dbReference type="Gene3D" id="3.30.830.10">
    <property type="entry name" value="Metalloenzyme, LuxS/M16 peptidase-like"/>
    <property type="match status" value="2"/>
</dbReference>
<evidence type="ECO:0000256" key="1">
    <source>
        <dbReference type="ARBA" id="ARBA00001947"/>
    </source>
</evidence>
<dbReference type="EMBL" id="CP028271">
    <property type="protein sequence ID" value="QHM73400.1"/>
    <property type="molecule type" value="Genomic_DNA"/>
</dbReference>
<dbReference type="OrthoDB" id="9811314at2"/>
<dbReference type="InterPro" id="IPR054740">
    <property type="entry name" value="PqqF_N_2"/>
</dbReference>
<evidence type="ECO:0000256" key="4">
    <source>
        <dbReference type="ARBA" id="ARBA00015088"/>
    </source>
</evidence>
<dbReference type="InterPro" id="IPR011765">
    <property type="entry name" value="Pept_M16_N"/>
</dbReference>
<dbReference type="PANTHER" id="PTHR43690:SF18">
    <property type="entry name" value="INSULIN-DEGRADING ENZYME-RELATED"/>
    <property type="match status" value="1"/>
</dbReference>